<dbReference type="Proteomes" id="UP000023430">
    <property type="component" value="Unassembled WGS sequence"/>
</dbReference>
<dbReference type="Pfam" id="PF13202">
    <property type="entry name" value="EF-hand_5"/>
    <property type="match status" value="2"/>
</dbReference>
<evidence type="ECO:0000313" key="2">
    <source>
        <dbReference type="EMBL" id="ETX26744.1"/>
    </source>
</evidence>
<dbReference type="eggNOG" id="ENOG502ZG87">
    <property type="taxonomic scope" value="Bacteria"/>
</dbReference>
<feature type="domain" description="EF-hand" evidence="1">
    <location>
        <begin position="30"/>
        <end position="65"/>
    </location>
</feature>
<reference evidence="2 3" key="1">
    <citation type="submission" date="2014-01" db="EMBL/GenBank/DDBJ databases">
        <title>Roseivivax isoporae LMG 25204 Genome Sequencing.</title>
        <authorList>
            <person name="Lai Q."/>
            <person name="Li G."/>
            <person name="Shao Z."/>
        </authorList>
    </citation>
    <scope>NUCLEOTIDE SEQUENCE [LARGE SCALE GENOMIC DNA]</scope>
    <source>
        <strain evidence="2 3">LMG 25204</strain>
    </source>
</reference>
<dbReference type="Gene3D" id="1.10.238.10">
    <property type="entry name" value="EF-hand"/>
    <property type="match status" value="1"/>
</dbReference>
<dbReference type="InterPro" id="IPR002048">
    <property type="entry name" value="EF_hand_dom"/>
</dbReference>
<organism evidence="2 3">
    <name type="scientific">Roseivivax isoporae LMG 25204</name>
    <dbReference type="NCBI Taxonomy" id="1449351"/>
    <lineage>
        <taxon>Bacteria</taxon>
        <taxon>Pseudomonadati</taxon>
        <taxon>Pseudomonadota</taxon>
        <taxon>Alphaproteobacteria</taxon>
        <taxon>Rhodobacterales</taxon>
        <taxon>Roseobacteraceae</taxon>
        <taxon>Roseivivax</taxon>
    </lineage>
</organism>
<dbReference type="RefSeq" id="WP_043774945.1">
    <property type="nucleotide sequence ID" value="NZ_JAME01000059.1"/>
</dbReference>
<accession>X7F3V3</accession>
<dbReference type="AlphaFoldDB" id="X7F3V3"/>
<dbReference type="GO" id="GO:0005509">
    <property type="term" value="F:calcium ion binding"/>
    <property type="evidence" value="ECO:0007669"/>
    <property type="project" value="InterPro"/>
</dbReference>
<dbReference type="SMART" id="SM00054">
    <property type="entry name" value="EFh"/>
    <property type="match status" value="2"/>
</dbReference>
<protein>
    <recommendedName>
        <fullName evidence="1">EF-hand domain-containing protein</fullName>
    </recommendedName>
</protein>
<evidence type="ECO:0000313" key="3">
    <source>
        <dbReference type="Proteomes" id="UP000023430"/>
    </source>
</evidence>
<proteinExistence type="predicted"/>
<comment type="caution">
    <text evidence="2">The sequence shown here is derived from an EMBL/GenBank/DDBJ whole genome shotgun (WGS) entry which is preliminary data.</text>
</comment>
<feature type="domain" description="EF-hand" evidence="1">
    <location>
        <begin position="74"/>
        <end position="108"/>
    </location>
</feature>
<dbReference type="InterPro" id="IPR018247">
    <property type="entry name" value="EF_Hand_1_Ca_BS"/>
</dbReference>
<dbReference type="InterPro" id="IPR011992">
    <property type="entry name" value="EF-hand-dom_pair"/>
</dbReference>
<sequence length="108" mass="11673">MTRLATGFLALVGFFVLPVLGVQAQTLSDAQRRLLQENMMQADANSDGMLDRSEFEALIRLNAEDDLGRAAMIVQADRFGAAFARIDGNGDGVVTATELQAMAQRLRG</sequence>
<gene>
    <name evidence="2" type="ORF">RISW2_19460</name>
</gene>
<dbReference type="PROSITE" id="PS00018">
    <property type="entry name" value="EF_HAND_1"/>
    <property type="match status" value="2"/>
</dbReference>
<name>X7F3V3_9RHOB</name>
<dbReference type="PROSITE" id="PS50222">
    <property type="entry name" value="EF_HAND_2"/>
    <property type="match status" value="2"/>
</dbReference>
<dbReference type="SUPFAM" id="SSF47473">
    <property type="entry name" value="EF-hand"/>
    <property type="match status" value="1"/>
</dbReference>
<evidence type="ECO:0000259" key="1">
    <source>
        <dbReference type="PROSITE" id="PS50222"/>
    </source>
</evidence>
<dbReference type="EMBL" id="JAME01000059">
    <property type="protein sequence ID" value="ETX26744.1"/>
    <property type="molecule type" value="Genomic_DNA"/>
</dbReference>
<keyword evidence="3" id="KW-1185">Reference proteome</keyword>